<organism evidence="1 2">
    <name type="scientific">Tetranychus urticae</name>
    <name type="common">Two-spotted spider mite</name>
    <dbReference type="NCBI Taxonomy" id="32264"/>
    <lineage>
        <taxon>Eukaryota</taxon>
        <taxon>Metazoa</taxon>
        <taxon>Ecdysozoa</taxon>
        <taxon>Arthropoda</taxon>
        <taxon>Chelicerata</taxon>
        <taxon>Arachnida</taxon>
        <taxon>Acari</taxon>
        <taxon>Acariformes</taxon>
        <taxon>Trombidiformes</taxon>
        <taxon>Prostigmata</taxon>
        <taxon>Eleutherengona</taxon>
        <taxon>Raphignathae</taxon>
        <taxon>Tetranychoidea</taxon>
        <taxon>Tetranychidae</taxon>
        <taxon>Tetranychus</taxon>
    </lineage>
</organism>
<dbReference type="HOGENOM" id="CLU_3428685_0_0_1"/>
<protein>
    <submittedName>
        <fullName evidence="1">Uncharacterized protein</fullName>
    </submittedName>
</protein>
<dbReference type="AlphaFoldDB" id="T1KUP4"/>
<proteinExistence type="predicted"/>
<dbReference type="EnsemblMetazoa" id="tetur22g00770.1">
    <property type="protein sequence ID" value="tetur22g00770.1"/>
    <property type="gene ID" value="tetur22g00770"/>
</dbReference>
<evidence type="ECO:0000313" key="2">
    <source>
        <dbReference type="Proteomes" id="UP000015104"/>
    </source>
</evidence>
<dbReference type="EMBL" id="CAEY01000578">
    <property type="status" value="NOT_ANNOTATED_CDS"/>
    <property type="molecule type" value="Genomic_DNA"/>
</dbReference>
<evidence type="ECO:0000313" key="1">
    <source>
        <dbReference type="EnsemblMetazoa" id="tetur22g00770.1"/>
    </source>
</evidence>
<keyword evidence="2" id="KW-1185">Reference proteome</keyword>
<reference evidence="1" key="2">
    <citation type="submission" date="2015-06" db="UniProtKB">
        <authorList>
            <consortium name="EnsemblMetazoa"/>
        </authorList>
    </citation>
    <scope>IDENTIFICATION</scope>
</reference>
<name>T1KUP4_TETUR</name>
<dbReference type="Proteomes" id="UP000015104">
    <property type="component" value="Unassembled WGS sequence"/>
</dbReference>
<accession>T1KUP4</accession>
<reference evidence="2" key="1">
    <citation type="submission" date="2011-08" db="EMBL/GenBank/DDBJ databases">
        <authorList>
            <person name="Rombauts S."/>
        </authorList>
    </citation>
    <scope>NUCLEOTIDE SEQUENCE</scope>
    <source>
        <strain evidence="2">London</strain>
    </source>
</reference>
<sequence length="20" mass="2262">MMTEYPNGVASLPLHIDILF</sequence>